<reference evidence="2 3" key="1">
    <citation type="submission" date="2022-03" db="EMBL/GenBank/DDBJ databases">
        <title>Sinomonas sp. isolated from a soil.</title>
        <authorList>
            <person name="Han J."/>
            <person name="Kim D.-U."/>
        </authorList>
    </citation>
    <scope>NUCLEOTIDE SEQUENCE [LARGE SCALE GENOMIC DNA]</scope>
    <source>
        <strain evidence="2 3">5-5</strain>
    </source>
</reference>
<dbReference type="RefSeq" id="WP_241052726.1">
    <property type="nucleotide sequence ID" value="NZ_JAKZBV010000001.1"/>
</dbReference>
<keyword evidence="3" id="KW-1185">Reference proteome</keyword>
<feature type="region of interest" description="Disordered" evidence="1">
    <location>
        <begin position="67"/>
        <end position="88"/>
    </location>
</feature>
<gene>
    <name evidence="2" type="ORF">L0M17_05715</name>
</gene>
<dbReference type="EMBL" id="JAKZBV010000001">
    <property type="protein sequence ID" value="MCH6469493.1"/>
    <property type="molecule type" value="Genomic_DNA"/>
</dbReference>
<evidence type="ECO:0000313" key="2">
    <source>
        <dbReference type="EMBL" id="MCH6469493.1"/>
    </source>
</evidence>
<sequence length="88" mass="9631">MARETALSDHALGLYQGGSMLYFVRNALEPEADKGMLGLQEDVEDSGLSEYFDQDPDQGRISAVWSVTMGSPRSSSQPRPTPPSLRMP</sequence>
<name>A0ABS9TYP1_9MICC</name>
<evidence type="ECO:0000256" key="1">
    <source>
        <dbReference type="SAM" id="MobiDB-lite"/>
    </source>
</evidence>
<comment type="caution">
    <text evidence="2">The sequence shown here is derived from an EMBL/GenBank/DDBJ whole genome shotgun (WGS) entry which is preliminary data.</text>
</comment>
<dbReference type="Proteomes" id="UP001202922">
    <property type="component" value="Unassembled WGS sequence"/>
</dbReference>
<accession>A0ABS9TYP1</accession>
<protein>
    <submittedName>
        <fullName evidence="2">Uncharacterized protein</fullName>
    </submittedName>
</protein>
<evidence type="ECO:0000313" key="3">
    <source>
        <dbReference type="Proteomes" id="UP001202922"/>
    </source>
</evidence>
<proteinExistence type="predicted"/>
<organism evidence="2 3">
    <name type="scientific">Sinomonas terrae</name>
    <dbReference type="NCBI Taxonomy" id="2908838"/>
    <lineage>
        <taxon>Bacteria</taxon>
        <taxon>Bacillati</taxon>
        <taxon>Actinomycetota</taxon>
        <taxon>Actinomycetes</taxon>
        <taxon>Micrococcales</taxon>
        <taxon>Micrococcaceae</taxon>
        <taxon>Sinomonas</taxon>
    </lineage>
</organism>
<feature type="compositionally biased region" description="Pro residues" evidence="1">
    <location>
        <begin position="79"/>
        <end position="88"/>
    </location>
</feature>